<evidence type="ECO:0000256" key="1">
    <source>
        <dbReference type="SAM" id="MobiDB-lite"/>
    </source>
</evidence>
<organism evidence="4 5">
    <name type="scientific">Jannaschia donghaensis</name>
    <dbReference type="NCBI Taxonomy" id="420998"/>
    <lineage>
        <taxon>Bacteria</taxon>
        <taxon>Pseudomonadati</taxon>
        <taxon>Pseudomonadota</taxon>
        <taxon>Alphaproteobacteria</taxon>
        <taxon>Rhodobacterales</taxon>
        <taxon>Roseobacteraceae</taxon>
        <taxon>Jannaschia</taxon>
    </lineage>
</organism>
<evidence type="ECO:0000313" key="4">
    <source>
        <dbReference type="EMBL" id="CTQ49622.1"/>
    </source>
</evidence>
<evidence type="ECO:0000256" key="2">
    <source>
        <dbReference type="SAM" id="SignalP"/>
    </source>
</evidence>
<protein>
    <recommendedName>
        <fullName evidence="3">SH3b domain-containing protein</fullName>
    </recommendedName>
</protein>
<feature type="signal peptide" evidence="2">
    <location>
        <begin position="1"/>
        <end position="21"/>
    </location>
</feature>
<dbReference type="OrthoDB" id="8074373at2"/>
<feature type="domain" description="SH3b" evidence="3">
    <location>
        <begin position="154"/>
        <end position="218"/>
    </location>
</feature>
<evidence type="ECO:0000313" key="5">
    <source>
        <dbReference type="Proteomes" id="UP000049222"/>
    </source>
</evidence>
<dbReference type="RefSeq" id="WP_055084344.1">
    <property type="nucleotide sequence ID" value="NZ_CXSU01000011.1"/>
</dbReference>
<accession>A0A0M6YGZ7</accession>
<evidence type="ECO:0000259" key="3">
    <source>
        <dbReference type="SMART" id="SM00287"/>
    </source>
</evidence>
<reference evidence="4 5" key="1">
    <citation type="submission" date="2015-07" db="EMBL/GenBank/DDBJ databases">
        <authorList>
            <person name="Noorani M."/>
        </authorList>
    </citation>
    <scope>NUCLEOTIDE SEQUENCE [LARGE SCALE GENOMIC DNA]</scope>
    <source>
        <strain evidence="4 5">CECT 7802</strain>
    </source>
</reference>
<sequence length="232" mass="24289">MRLLPILLTLAVTLMVLPAVADPLRNTSQFGVDMRAGPGLQFPLIHVLDPGEVADRGRCDLDGKWCLLTARNKIGWVDTFGLAPPRATGASDLSRSDPITPLRTAPIESTTLDGGPVGTRPLPGAITDAVRGMIGGVPPAPPGARVPFMFATNAPFYNVTAGPVNLRAGPGTENPVVGLLDPGQGGVIDVCDAAQRWCRISVQGGPVAWVKMTLVGLRRIDVPPLAASDRAR</sequence>
<feature type="region of interest" description="Disordered" evidence="1">
    <location>
        <begin position="87"/>
        <end position="119"/>
    </location>
</feature>
<keyword evidence="2" id="KW-0732">Signal</keyword>
<dbReference type="SMART" id="SM00287">
    <property type="entry name" value="SH3b"/>
    <property type="match status" value="1"/>
</dbReference>
<gene>
    <name evidence="4" type="ORF">JDO7802_01636</name>
</gene>
<dbReference type="EMBL" id="CXSU01000011">
    <property type="protein sequence ID" value="CTQ49622.1"/>
    <property type="molecule type" value="Genomic_DNA"/>
</dbReference>
<keyword evidence="5" id="KW-1185">Reference proteome</keyword>
<feature type="chain" id="PRO_5005808019" description="SH3b domain-containing protein" evidence="2">
    <location>
        <begin position="22"/>
        <end position="232"/>
    </location>
</feature>
<name>A0A0M6YGZ7_9RHOB</name>
<dbReference type="InterPro" id="IPR003646">
    <property type="entry name" value="SH3-like_bac-type"/>
</dbReference>
<dbReference type="STRING" id="420998.JDO7802_01636"/>
<dbReference type="AlphaFoldDB" id="A0A0M6YGZ7"/>
<dbReference type="Proteomes" id="UP000049222">
    <property type="component" value="Unassembled WGS sequence"/>
</dbReference>
<dbReference type="Gene3D" id="2.30.30.40">
    <property type="entry name" value="SH3 Domains"/>
    <property type="match status" value="1"/>
</dbReference>
<proteinExistence type="predicted"/>